<gene>
    <name evidence="3" type="ORF">FGO68_gene9665</name>
</gene>
<organism evidence="3 4">
    <name type="scientific">Halteria grandinella</name>
    <dbReference type="NCBI Taxonomy" id="5974"/>
    <lineage>
        <taxon>Eukaryota</taxon>
        <taxon>Sar</taxon>
        <taxon>Alveolata</taxon>
        <taxon>Ciliophora</taxon>
        <taxon>Intramacronucleata</taxon>
        <taxon>Spirotrichea</taxon>
        <taxon>Stichotrichia</taxon>
        <taxon>Sporadotrichida</taxon>
        <taxon>Halteriidae</taxon>
        <taxon>Halteria</taxon>
    </lineage>
</organism>
<proteinExistence type="predicted"/>
<dbReference type="AlphaFoldDB" id="A0A8J8NXT0"/>
<accession>A0A8J8NXT0</accession>
<sequence length="769" mass="89770">MHIIRIYKMRRFFASKTTIDTNQASANLAPQNQVAYESPFTNSEERSVEQEDIDEDALYIISTAGGDGLEFDKRLGTIFQEIESIKREGSAQQYQEPAPKKQVKILKEDRDFTLEDISPSLNPLFVLIQAMENLELIKSDYQLAQEKEQEFSQFLKAFKHPQKIQSCSHSLDLVLNEFQSVLNSKVEMEEKIGKLQDEKAQLEVEVAGHKLDKQLMQQSIQRMQHQINIFIDDAKKQANLIHQLKLHRDELKHMHYEESKKLLYDVQAYKDRVDRYKQEAFQLRKQLNESEKYRGMYETVKKREDERVQQELQEKAQIEMVKMKKRHSLIGHFMEVKYHFKNLPSDVYSGSIFSKETCLFLDYQDIKKLTALGKRASQTFLKHNSVLLVRIYNMRCADLSVLVRDLNFQLDTKQRVITTIEKRDRVRQMMSTEIGQETLRYLVDKYISKPALQEKKEYELEREPGEALDEGALIVQAERSMETVVRFLTSHLDEARKAQVIAQMEQQISKEQESVVNTSVDSSNSNETKPSTKNRLLGALSYLTSKKKSTSEQDEKPEPELNPVLSDDQLTDIHTQSLTTIETLKTSKDLNDILFQIGSQFVSDKRKLASWIRGLQESFAEFFLLTRRLIQHSHELTLLTSFLVISVENLKVSVAELMNAKEDMQAMHQSDMSVKEHLIERINEQERLNMERATEIMFKSKQIQEMEGEREEVQEVKRAAQREVEEVKGAMGREIRGLREKVVRLGEQNRQYQKSIREMAVFFDKVNII</sequence>
<evidence type="ECO:0000256" key="1">
    <source>
        <dbReference type="SAM" id="Coils"/>
    </source>
</evidence>
<dbReference type="EMBL" id="RRYP01004827">
    <property type="protein sequence ID" value="TNV82544.1"/>
    <property type="molecule type" value="Genomic_DNA"/>
</dbReference>
<feature type="coiled-coil region" evidence="1">
    <location>
        <begin position="266"/>
        <end position="293"/>
    </location>
</feature>
<evidence type="ECO:0000256" key="2">
    <source>
        <dbReference type="SAM" id="MobiDB-lite"/>
    </source>
</evidence>
<reference evidence="3" key="1">
    <citation type="submission" date="2019-06" db="EMBL/GenBank/DDBJ databases">
        <authorList>
            <person name="Zheng W."/>
        </authorList>
    </citation>
    <scope>NUCLEOTIDE SEQUENCE</scope>
    <source>
        <strain evidence="3">QDHG01</strain>
    </source>
</reference>
<feature type="region of interest" description="Disordered" evidence="2">
    <location>
        <begin position="546"/>
        <end position="568"/>
    </location>
</feature>
<feature type="coiled-coil region" evidence="1">
    <location>
        <begin position="185"/>
        <end position="212"/>
    </location>
</feature>
<feature type="region of interest" description="Disordered" evidence="2">
    <location>
        <begin position="511"/>
        <end position="534"/>
    </location>
</feature>
<keyword evidence="1" id="KW-0175">Coiled coil</keyword>
<feature type="compositionally biased region" description="Basic and acidic residues" evidence="2">
    <location>
        <begin position="549"/>
        <end position="559"/>
    </location>
</feature>
<keyword evidence="4" id="KW-1185">Reference proteome</keyword>
<name>A0A8J8NXT0_HALGN</name>
<evidence type="ECO:0000313" key="4">
    <source>
        <dbReference type="Proteomes" id="UP000785679"/>
    </source>
</evidence>
<protein>
    <submittedName>
        <fullName evidence="3">Uncharacterized protein</fullName>
    </submittedName>
</protein>
<dbReference type="Proteomes" id="UP000785679">
    <property type="component" value="Unassembled WGS sequence"/>
</dbReference>
<feature type="compositionally biased region" description="Low complexity" evidence="2">
    <location>
        <begin position="514"/>
        <end position="526"/>
    </location>
</feature>
<evidence type="ECO:0000313" key="3">
    <source>
        <dbReference type="EMBL" id="TNV82544.1"/>
    </source>
</evidence>
<comment type="caution">
    <text evidence="3">The sequence shown here is derived from an EMBL/GenBank/DDBJ whole genome shotgun (WGS) entry which is preliminary data.</text>
</comment>
<feature type="coiled-coil region" evidence="1">
    <location>
        <begin position="696"/>
        <end position="755"/>
    </location>
</feature>